<dbReference type="SUPFAM" id="SSF48452">
    <property type="entry name" value="TPR-like"/>
    <property type="match status" value="2"/>
</dbReference>
<dbReference type="EMBL" id="MIEK01000078">
    <property type="protein sequence ID" value="OEH80906.1"/>
    <property type="molecule type" value="Genomic_DNA"/>
</dbReference>
<dbReference type="InterPro" id="IPR011990">
    <property type="entry name" value="TPR-like_helical_dom_sf"/>
</dbReference>
<dbReference type="SUPFAM" id="SSF46894">
    <property type="entry name" value="C-terminal effector domain of the bipartite response regulators"/>
    <property type="match status" value="1"/>
</dbReference>
<evidence type="ECO:0000256" key="1">
    <source>
        <dbReference type="ARBA" id="ARBA00023015"/>
    </source>
</evidence>
<protein>
    <recommendedName>
        <fullName evidence="4">HTH luxR-type domain-containing protein</fullName>
    </recommendedName>
</protein>
<keyword evidence="1" id="KW-0805">Transcription regulation</keyword>
<dbReference type="PANTHER" id="PTHR44688">
    <property type="entry name" value="DNA-BINDING TRANSCRIPTIONAL ACTIVATOR DEVR_DOSR"/>
    <property type="match status" value="1"/>
</dbReference>
<evidence type="ECO:0000259" key="4">
    <source>
        <dbReference type="PROSITE" id="PS50043"/>
    </source>
</evidence>
<reference evidence="5 6" key="1">
    <citation type="submission" date="2016-09" db="EMBL/GenBank/DDBJ databases">
        <authorList>
            <person name="Capua I."/>
            <person name="De Benedictis P."/>
            <person name="Joannis T."/>
            <person name="Lombin L.H."/>
            <person name="Cattoli G."/>
        </authorList>
    </citation>
    <scope>NUCLEOTIDE SEQUENCE [LARGE SCALE GENOMIC DNA]</scope>
    <source>
        <strain evidence="5 6">LMG 25899</strain>
    </source>
</reference>
<dbReference type="Proteomes" id="UP000095256">
    <property type="component" value="Unassembled WGS sequence"/>
</dbReference>
<dbReference type="RefSeq" id="WP_069700193.1">
    <property type="nucleotide sequence ID" value="NZ_JAGGMA010000006.1"/>
</dbReference>
<evidence type="ECO:0000313" key="5">
    <source>
        <dbReference type="EMBL" id="OEH80906.1"/>
    </source>
</evidence>
<feature type="domain" description="HTH luxR-type" evidence="4">
    <location>
        <begin position="366"/>
        <end position="431"/>
    </location>
</feature>
<keyword evidence="3" id="KW-0804">Transcription</keyword>
<sequence length="433" mass="50356">MIDLLEKEYPHAKEIKAVEGLKILLGIDPSSMKQTTITRAEIDRLKLNQTSKAFILLKNATVHYFQDQFGEAIQSINLSNQLNEEDQNPFLTYFNFTLLAQLYEEMGELSKALALLRKIKDWIRLFQFSPSMQKNYFINFYITITGIYLKQFKMEKAANTLKKASNQESEHLQAAYLYNQAEFLYLSNQPESAFKIVQQFEHEMSNYANSLVKSGLIKYCLKNNQLSKQYQDSFINSYHENPSFQNMNNQLFYSLILLKQQDYRAALTMVDHLLINSRRNKLLLKTVEGTLLKITILLEMNSSDERLIKNLYGESLYYACENTIKAPFYLYKETLVTLHHSYGTHLIEKLDPKEQQFHKEVLLICCDDSGTMLTAREKEVLMEIANGATNKEMAQSLFISEATVKTHILNIYRKLEVNSRITVVEKARELNLL</sequence>
<keyword evidence="2" id="KW-0238">DNA-binding</keyword>
<evidence type="ECO:0000256" key="3">
    <source>
        <dbReference type="ARBA" id="ARBA00023163"/>
    </source>
</evidence>
<name>A0A1E5KSR6_9ENTE</name>
<gene>
    <name evidence="5" type="ORF">BCR26_06655</name>
</gene>
<dbReference type="PRINTS" id="PR00038">
    <property type="entry name" value="HTHLUXR"/>
</dbReference>
<dbReference type="GO" id="GO:0003677">
    <property type="term" value="F:DNA binding"/>
    <property type="evidence" value="ECO:0007669"/>
    <property type="project" value="UniProtKB-KW"/>
</dbReference>
<proteinExistence type="predicted"/>
<dbReference type="InterPro" id="IPR000792">
    <property type="entry name" value="Tscrpt_reg_LuxR_C"/>
</dbReference>
<evidence type="ECO:0000313" key="6">
    <source>
        <dbReference type="Proteomes" id="UP000095256"/>
    </source>
</evidence>
<dbReference type="InterPro" id="IPR036388">
    <property type="entry name" value="WH-like_DNA-bd_sf"/>
</dbReference>
<comment type="caution">
    <text evidence="5">The sequence shown here is derived from an EMBL/GenBank/DDBJ whole genome shotgun (WGS) entry which is preliminary data.</text>
</comment>
<dbReference type="AlphaFoldDB" id="A0A1E5KSR6"/>
<dbReference type="Pfam" id="PF00196">
    <property type="entry name" value="GerE"/>
    <property type="match status" value="1"/>
</dbReference>
<dbReference type="PROSITE" id="PS50043">
    <property type="entry name" value="HTH_LUXR_2"/>
    <property type="match status" value="1"/>
</dbReference>
<dbReference type="InterPro" id="IPR016032">
    <property type="entry name" value="Sig_transdc_resp-reg_C-effctor"/>
</dbReference>
<dbReference type="CDD" id="cd06170">
    <property type="entry name" value="LuxR_C_like"/>
    <property type="match status" value="1"/>
</dbReference>
<dbReference type="GO" id="GO:0006355">
    <property type="term" value="P:regulation of DNA-templated transcription"/>
    <property type="evidence" value="ECO:0007669"/>
    <property type="project" value="InterPro"/>
</dbReference>
<dbReference type="STRING" id="762845.BCR26_06655"/>
<dbReference type="SMART" id="SM00421">
    <property type="entry name" value="HTH_LUXR"/>
    <property type="match status" value="1"/>
</dbReference>
<keyword evidence="6" id="KW-1185">Reference proteome</keyword>
<organism evidence="5 6">
    <name type="scientific">Enterococcus rivorum</name>
    <dbReference type="NCBI Taxonomy" id="762845"/>
    <lineage>
        <taxon>Bacteria</taxon>
        <taxon>Bacillati</taxon>
        <taxon>Bacillota</taxon>
        <taxon>Bacilli</taxon>
        <taxon>Lactobacillales</taxon>
        <taxon>Enterococcaceae</taxon>
        <taxon>Enterococcus</taxon>
    </lineage>
</organism>
<dbReference type="Gene3D" id="1.25.40.10">
    <property type="entry name" value="Tetratricopeptide repeat domain"/>
    <property type="match status" value="1"/>
</dbReference>
<dbReference type="Gene3D" id="1.10.10.10">
    <property type="entry name" value="Winged helix-like DNA-binding domain superfamily/Winged helix DNA-binding domain"/>
    <property type="match status" value="1"/>
</dbReference>
<evidence type="ECO:0000256" key="2">
    <source>
        <dbReference type="ARBA" id="ARBA00023125"/>
    </source>
</evidence>
<accession>A0A1E5KSR6</accession>
<dbReference type="PANTHER" id="PTHR44688:SF16">
    <property type="entry name" value="DNA-BINDING TRANSCRIPTIONAL ACTIVATOR DEVR_DOSR"/>
    <property type="match status" value="1"/>
</dbReference>